<keyword evidence="4" id="KW-0418">Kinase</keyword>
<dbReference type="GO" id="GO:0000226">
    <property type="term" value="P:microtubule cytoskeleton organization"/>
    <property type="evidence" value="ECO:0007669"/>
    <property type="project" value="TreeGrafter"/>
</dbReference>
<evidence type="ECO:0000259" key="3">
    <source>
        <dbReference type="PROSITE" id="PS50011"/>
    </source>
</evidence>
<dbReference type="Pfam" id="PF00069">
    <property type="entry name" value="Pkinase"/>
    <property type="match status" value="1"/>
</dbReference>
<dbReference type="Gene3D" id="1.10.510.10">
    <property type="entry name" value="Transferase(Phosphotransferase) domain 1"/>
    <property type="match status" value="1"/>
</dbReference>
<evidence type="ECO:0000313" key="5">
    <source>
        <dbReference type="Proteomes" id="UP000054937"/>
    </source>
</evidence>
<comment type="caution">
    <text evidence="4">The sequence shown here is derived from an EMBL/GenBank/DDBJ whole genome shotgun (WGS) entry which is preliminary data.</text>
</comment>
<dbReference type="EMBL" id="LDAU01000153">
    <property type="protein sequence ID" value="KRX02710.1"/>
    <property type="molecule type" value="Genomic_DNA"/>
</dbReference>
<evidence type="ECO:0000256" key="1">
    <source>
        <dbReference type="ARBA" id="ARBA00022741"/>
    </source>
</evidence>
<gene>
    <name evidence="4" type="ORF">PPERSA_01827</name>
</gene>
<evidence type="ECO:0000256" key="2">
    <source>
        <dbReference type="ARBA" id="ARBA00022840"/>
    </source>
</evidence>
<dbReference type="OrthoDB" id="10252171at2759"/>
<dbReference type="GO" id="GO:0050321">
    <property type="term" value="F:tau-protein kinase activity"/>
    <property type="evidence" value="ECO:0007669"/>
    <property type="project" value="TreeGrafter"/>
</dbReference>
<dbReference type="SMART" id="SM00220">
    <property type="entry name" value="S_TKc"/>
    <property type="match status" value="1"/>
</dbReference>
<organism evidence="4 5">
    <name type="scientific">Pseudocohnilembus persalinus</name>
    <name type="common">Ciliate</name>
    <dbReference type="NCBI Taxonomy" id="266149"/>
    <lineage>
        <taxon>Eukaryota</taxon>
        <taxon>Sar</taxon>
        <taxon>Alveolata</taxon>
        <taxon>Ciliophora</taxon>
        <taxon>Intramacronucleata</taxon>
        <taxon>Oligohymenophorea</taxon>
        <taxon>Scuticociliatia</taxon>
        <taxon>Philasterida</taxon>
        <taxon>Pseudocohnilembidae</taxon>
        <taxon>Pseudocohnilembus</taxon>
    </lineage>
</organism>
<dbReference type="PROSITE" id="PS50011">
    <property type="entry name" value="PROTEIN_KINASE_DOM"/>
    <property type="match status" value="1"/>
</dbReference>
<dbReference type="GO" id="GO:0005737">
    <property type="term" value="C:cytoplasm"/>
    <property type="evidence" value="ECO:0007669"/>
    <property type="project" value="TreeGrafter"/>
</dbReference>
<dbReference type="InParanoid" id="A0A0V0QKL3"/>
<protein>
    <submittedName>
        <fullName evidence="4">Protein kinase-like domain</fullName>
    </submittedName>
</protein>
<proteinExistence type="predicted"/>
<keyword evidence="1" id="KW-0547">Nucleotide-binding</keyword>
<dbReference type="GO" id="GO:0005524">
    <property type="term" value="F:ATP binding"/>
    <property type="evidence" value="ECO:0007669"/>
    <property type="project" value="UniProtKB-KW"/>
</dbReference>
<dbReference type="GO" id="GO:0035556">
    <property type="term" value="P:intracellular signal transduction"/>
    <property type="evidence" value="ECO:0007669"/>
    <property type="project" value="TreeGrafter"/>
</dbReference>
<evidence type="ECO:0000313" key="4">
    <source>
        <dbReference type="EMBL" id="KRX02710.1"/>
    </source>
</evidence>
<dbReference type="PROSITE" id="PS00108">
    <property type="entry name" value="PROTEIN_KINASE_ST"/>
    <property type="match status" value="1"/>
</dbReference>
<dbReference type="SUPFAM" id="SSF56112">
    <property type="entry name" value="Protein kinase-like (PK-like)"/>
    <property type="match status" value="1"/>
</dbReference>
<name>A0A0V0QKL3_PSEPJ</name>
<keyword evidence="2" id="KW-0067">ATP-binding</keyword>
<dbReference type="Proteomes" id="UP000054937">
    <property type="component" value="Unassembled WGS sequence"/>
</dbReference>
<accession>A0A0V0QKL3</accession>
<keyword evidence="4" id="KW-0808">Transferase</keyword>
<sequence length="564" mass="65925">MDQYHSHADVKIEEYQIKSFQFKILSGESQKTNLHKILKLQEQETMGQQEGSARKQQLKINNNNNFSENQDTNNTENIQIQNKLQNQIQGNQDQNQVQNCQELKKQVFVPSGLVLKSAFHVLENFLSNDNTTSGNFGQASDNSLELEENFQQNQNLFSQNQRRSQTQIEQEGMDGQQQAQLVDKHTYNCEYLKNEYQILKTLKHKNIVIAFQYFENLKVLQPNQKQCAMVLEEANQDLQALLINKKAKLSLIRYIFREISEGLHYVHSQDLAHNDVKCSNVLIFKEKQKMNVKLADFEMARKIRFFQNAQQQKSAWANRNLEYAAPELAKLVNQKSQSKQIVDEQKCDVFAFGVILFKCVFKQLPFSKDQENGANQNDSLYKNLKKNKRNFWSKFQKQIKDYESEESDCRIDDLKNLIQGCLEVNYYERFNMQDVLNHAWFNGGEKLEVENQVHYKKNLHSFLNNNNNISVNNNNNNFNLCYNQSLYNNYDNGMSFNGQKQQQQQNNGTKVQLSLNYLNLGEKNGKQNSRQNYGLKAQRRKSQDNILKIQLNLNQNSDISMNSC</sequence>
<dbReference type="PANTHER" id="PTHR24346:SF42">
    <property type="entry name" value="SERINE_THREONINE-PROTEIN KINASE SIK3"/>
    <property type="match status" value="1"/>
</dbReference>
<keyword evidence="5" id="KW-1185">Reference proteome</keyword>
<feature type="domain" description="Protein kinase" evidence="3">
    <location>
        <begin position="125"/>
        <end position="441"/>
    </location>
</feature>
<dbReference type="AlphaFoldDB" id="A0A0V0QKL3"/>
<dbReference type="PANTHER" id="PTHR24346">
    <property type="entry name" value="MAP/MICROTUBULE AFFINITY-REGULATING KINASE"/>
    <property type="match status" value="1"/>
</dbReference>
<dbReference type="InterPro" id="IPR008271">
    <property type="entry name" value="Ser/Thr_kinase_AS"/>
</dbReference>
<dbReference type="InterPro" id="IPR011009">
    <property type="entry name" value="Kinase-like_dom_sf"/>
</dbReference>
<dbReference type="InterPro" id="IPR000719">
    <property type="entry name" value="Prot_kinase_dom"/>
</dbReference>
<reference evidence="4 5" key="1">
    <citation type="journal article" date="2015" name="Sci. Rep.">
        <title>Genome of the facultative scuticociliatosis pathogen Pseudocohnilembus persalinus provides insight into its virulence through horizontal gene transfer.</title>
        <authorList>
            <person name="Xiong J."/>
            <person name="Wang G."/>
            <person name="Cheng J."/>
            <person name="Tian M."/>
            <person name="Pan X."/>
            <person name="Warren A."/>
            <person name="Jiang C."/>
            <person name="Yuan D."/>
            <person name="Miao W."/>
        </authorList>
    </citation>
    <scope>NUCLEOTIDE SEQUENCE [LARGE SCALE GENOMIC DNA]</scope>
    <source>
        <strain evidence="4">36N120E</strain>
    </source>
</reference>